<evidence type="ECO:0000313" key="2">
    <source>
        <dbReference type="Proteomes" id="UP001233999"/>
    </source>
</evidence>
<name>A0AAD7ZDY0_DIPPU</name>
<reference evidence="1" key="2">
    <citation type="submission" date="2023-05" db="EMBL/GenBank/DDBJ databases">
        <authorList>
            <person name="Fouks B."/>
        </authorList>
    </citation>
    <scope>NUCLEOTIDE SEQUENCE</scope>
    <source>
        <strain evidence="1">Stay&amp;Tobe</strain>
        <tissue evidence="1">Testes</tissue>
    </source>
</reference>
<evidence type="ECO:0000313" key="1">
    <source>
        <dbReference type="EMBL" id="KAJ9578915.1"/>
    </source>
</evidence>
<organism evidence="1 2">
    <name type="scientific">Diploptera punctata</name>
    <name type="common">Pacific beetle cockroach</name>
    <dbReference type="NCBI Taxonomy" id="6984"/>
    <lineage>
        <taxon>Eukaryota</taxon>
        <taxon>Metazoa</taxon>
        <taxon>Ecdysozoa</taxon>
        <taxon>Arthropoda</taxon>
        <taxon>Hexapoda</taxon>
        <taxon>Insecta</taxon>
        <taxon>Pterygota</taxon>
        <taxon>Neoptera</taxon>
        <taxon>Polyneoptera</taxon>
        <taxon>Dictyoptera</taxon>
        <taxon>Blattodea</taxon>
        <taxon>Blaberoidea</taxon>
        <taxon>Blaberidae</taxon>
        <taxon>Diplopterinae</taxon>
        <taxon>Diploptera</taxon>
    </lineage>
</organism>
<reference evidence="1" key="1">
    <citation type="journal article" date="2023" name="IScience">
        <title>Live-bearing cockroach genome reveals convergent evolutionary mechanisms linked to viviparity in insects and beyond.</title>
        <authorList>
            <person name="Fouks B."/>
            <person name="Harrison M.C."/>
            <person name="Mikhailova A.A."/>
            <person name="Marchal E."/>
            <person name="English S."/>
            <person name="Carruthers M."/>
            <person name="Jennings E.C."/>
            <person name="Chiamaka E.L."/>
            <person name="Frigard R.A."/>
            <person name="Pippel M."/>
            <person name="Attardo G.M."/>
            <person name="Benoit J.B."/>
            <person name="Bornberg-Bauer E."/>
            <person name="Tobe S.S."/>
        </authorList>
    </citation>
    <scope>NUCLEOTIDE SEQUENCE</scope>
    <source>
        <strain evidence="1">Stay&amp;Tobe</strain>
    </source>
</reference>
<gene>
    <name evidence="1" type="ORF">L9F63_004872</name>
</gene>
<dbReference type="AlphaFoldDB" id="A0AAD7ZDY0"/>
<protein>
    <submittedName>
        <fullName evidence="1">Uncharacterized protein</fullName>
    </submittedName>
</protein>
<dbReference type="Proteomes" id="UP001233999">
    <property type="component" value="Unassembled WGS sequence"/>
</dbReference>
<accession>A0AAD7ZDY0</accession>
<dbReference type="EMBL" id="JASPKZ010008855">
    <property type="protein sequence ID" value="KAJ9578915.1"/>
    <property type="molecule type" value="Genomic_DNA"/>
</dbReference>
<sequence length="52" mass="5962">MKYVSDPITVKRTKAHVGGTNLIYHTFFVNIYVKVSEIKFIKFSEISLLEVG</sequence>
<feature type="non-terminal residue" evidence="1">
    <location>
        <position position="1"/>
    </location>
</feature>
<keyword evidence="2" id="KW-1185">Reference proteome</keyword>
<feature type="non-terminal residue" evidence="1">
    <location>
        <position position="52"/>
    </location>
</feature>
<proteinExistence type="predicted"/>
<comment type="caution">
    <text evidence="1">The sequence shown here is derived from an EMBL/GenBank/DDBJ whole genome shotgun (WGS) entry which is preliminary data.</text>
</comment>